<keyword evidence="2" id="KW-1185">Reference proteome</keyword>
<dbReference type="WBParaSite" id="PSAMB.scaffold195size66990.g3140.t1">
    <property type="protein sequence ID" value="PSAMB.scaffold195size66990.g3140.t1"/>
    <property type="gene ID" value="PSAMB.scaffold195size66990.g3140"/>
</dbReference>
<dbReference type="AlphaFoldDB" id="A0A914VHB9"/>
<reference evidence="3" key="1">
    <citation type="submission" date="2022-11" db="UniProtKB">
        <authorList>
            <consortium name="WormBaseParasite"/>
        </authorList>
    </citation>
    <scope>IDENTIFICATION</scope>
</reference>
<evidence type="ECO:0000256" key="1">
    <source>
        <dbReference type="SAM" id="MobiDB-lite"/>
    </source>
</evidence>
<sequence length="108" mass="12491">MFKIGRYWRKFHRGLEEMRDSGVLEPWYVHYDLSTIFSQGQLSDARSIDRNDGDDDVFLRSAQYFPSSGHQREAATGAMGRARRRQTNSSTRAPERCEIRARGVAADY</sequence>
<feature type="region of interest" description="Disordered" evidence="1">
    <location>
        <begin position="68"/>
        <end position="108"/>
    </location>
</feature>
<organism evidence="2 3">
    <name type="scientific">Plectus sambesii</name>
    <dbReference type="NCBI Taxonomy" id="2011161"/>
    <lineage>
        <taxon>Eukaryota</taxon>
        <taxon>Metazoa</taxon>
        <taxon>Ecdysozoa</taxon>
        <taxon>Nematoda</taxon>
        <taxon>Chromadorea</taxon>
        <taxon>Plectida</taxon>
        <taxon>Plectina</taxon>
        <taxon>Plectoidea</taxon>
        <taxon>Plectidae</taxon>
        <taxon>Plectus</taxon>
    </lineage>
</organism>
<accession>A0A914VHB9</accession>
<proteinExistence type="predicted"/>
<dbReference type="Proteomes" id="UP000887566">
    <property type="component" value="Unplaced"/>
</dbReference>
<name>A0A914VHB9_9BILA</name>
<evidence type="ECO:0000313" key="2">
    <source>
        <dbReference type="Proteomes" id="UP000887566"/>
    </source>
</evidence>
<protein>
    <submittedName>
        <fullName evidence="3">Uncharacterized protein</fullName>
    </submittedName>
</protein>
<evidence type="ECO:0000313" key="3">
    <source>
        <dbReference type="WBParaSite" id="PSAMB.scaffold195size66990.g3140.t1"/>
    </source>
</evidence>